<keyword evidence="2" id="KW-1185">Reference proteome</keyword>
<evidence type="ECO:0000313" key="1">
    <source>
        <dbReference type="EMBL" id="TYI45885.1"/>
    </source>
</evidence>
<reference evidence="1 2" key="1">
    <citation type="submission" date="2019-07" db="EMBL/GenBank/DDBJ databases">
        <title>WGS assembly of Gossypium mustelinum.</title>
        <authorList>
            <person name="Chen Z.J."/>
            <person name="Sreedasyam A."/>
            <person name="Ando A."/>
            <person name="Song Q."/>
            <person name="De L."/>
            <person name="Hulse-Kemp A."/>
            <person name="Ding M."/>
            <person name="Ye W."/>
            <person name="Kirkbride R."/>
            <person name="Jenkins J."/>
            <person name="Plott C."/>
            <person name="Lovell J."/>
            <person name="Lin Y.-M."/>
            <person name="Vaughn R."/>
            <person name="Liu B."/>
            <person name="Li W."/>
            <person name="Simpson S."/>
            <person name="Scheffler B."/>
            <person name="Saski C."/>
            <person name="Grover C."/>
            <person name="Hu G."/>
            <person name="Conover J."/>
            <person name="Carlson J."/>
            <person name="Shu S."/>
            <person name="Boston L."/>
            <person name="Williams M."/>
            <person name="Peterson D."/>
            <person name="Mcgee K."/>
            <person name="Jones D."/>
            <person name="Wendel J."/>
            <person name="Stelly D."/>
            <person name="Grimwood J."/>
            <person name="Schmutz J."/>
        </authorList>
    </citation>
    <scope>NUCLEOTIDE SEQUENCE [LARGE SCALE GENOMIC DNA]</scope>
    <source>
        <strain evidence="1">1408120.09</strain>
    </source>
</reference>
<protein>
    <submittedName>
        <fullName evidence="1">Uncharacterized protein</fullName>
    </submittedName>
</protein>
<name>A0A5D2S196_GOSMU</name>
<dbReference type="PANTHER" id="PTHR31969">
    <property type="entry name" value="GEM-LIKE PROTEIN 2"/>
    <property type="match status" value="1"/>
</dbReference>
<dbReference type="AlphaFoldDB" id="A0A5D2S196"/>
<dbReference type="EMBL" id="CM017661">
    <property type="protein sequence ID" value="TYI45885.1"/>
    <property type="molecule type" value="Genomic_DNA"/>
</dbReference>
<evidence type="ECO:0000313" key="2">
    <source>
        <dbReference type="Proteomes" id="UP000323597"/>
    </source>
</evidence>
<dbReference type="Proteomes" id="UP000323597">
    <property type="component" value="Chromosome D13"/>
</dbReference>
<accession>A0A5D2S196</accession>
<dbReference type="InterPro" id="IPR037848">
    <property type="entry name" value="GEM-like"/>
</dbReference>
<organism evidence="1 2">
    <name type="scientific">Gossypium mustelinum</name>
    <name type="common">Cotton</name>
    <name type="synonym">Gossypium caicoense</name>
    <dbReference type="NCBI Taxonomy" id="34275"/>
    <lineage>
        <taxon>Eukaryota</taxon>
        <taxon>Viridiplantae</taxon>
        <taxon>Streptophyta</taxon>
        <taxon>Embryophyta</taxon>
        <taxon>Tracheophyta</taxon>
        <taxon>Spermatophyta</taxon>
        <taxon>Magnoliopsida</taxon>
        <taxon>eudicotyledons</taxon>
        <taxon>Gunneridae</taxon>
        <taxon>Pentapetalae</taxon>
        <taxon>rosids</taxon>
        <taxon>malvids</taxon>
        <taxon>Malvales</taxon>
        <taxon>Malvaceae</taxon>
        <taxon>Malvoideae</taxon>
        <taxon>Gossypium</taxon>
    </lineage>
</organism>
<proteinExistence type="predicted"/>
<gene>
    <name evidence="1" type="ORF">E1A91_D13G069500v1</name>
</gene>
<sequence>MKNQILGQVIVVPVKAIIMYGVKRTPRRYLPDSAGKRNFVLKRINNIGKKADTFAHGVREHVRVGPKISETVKGKLSLGERILQVGGVEKIFKQLFIGPIAGLLSILSQKVGCCSDRSNEIPSTIEELVWVHYKVSIYLIYFPLSQIVFKYLQQAIFFQRLLHDVLQVTF</sequence>